<dbReference type="RefSeq" id="WP_270078259.1">
    <property type="nucleotide sequence ID" value="NZ_CP115174.1"/>
</dbReference>
<dbReference type="InterPro" id="IPR004360">
    <property type="entry name" value="Glyas_Fos-R_dOase_dom"/>
</dbReference>
<dbReference type="Proteomes" id="UP001210865">
    <property type="component" value="Chromosome"/>
</dbReference>
<keyword evidence="4" id="KW-1185">Reference proteome</keyword>
<reference evidence="3 4" key="1">
    <citation type="submission" date="2022-12" db="EMBL/GenBank/DDBJ databases">
        <title>Sphingomonas abieness sp. nov., an endophytic bacterium isolated from Abies koreana.</title>
        <authorList>
            <person name="Jiang L."/>
            <person name="Lee J."/>
        </authorList>
    </citation>
    <scope>NUCLEOTIDE SEQUENCE [LARGE SCALE GENOMIC DNA]</scope>
    <source>
        <strain evidence="4">PAMB 00755</strain>
    </source>
</reference>
<dbReference type="Pfam" id="PF00903">
    <property type="entry name" value="Glyoxalase"/>
    <property type="match status" value="1"/>
</dbReference>
<dbReference type="EMBL" id="CP115174">
    <property type="protein sequence ID" value="WBO23628.1"/>
    <property type="molecule type" value="Genomic_DNA"/>
</dbReference>
<gene>
    <name evidence="3" type="ORF">PBT88_05765</name>
</gene>
<dbReference type="PANTHER" id="PTHR21366">
    <property type="entry name" value="GLYOXALASE FAMILY PROTEIN"/>
    <property type="match status" value="1"/>
</dbReference>
<dbReference type="PROSITE" id="PS51819">
    <property type="entry name" value="VOC"/>
    <property type="match status" value="1"/>
</dbReference>
<evidence type="ECO:0000256" key="1">
    <source>
        <dbReference type="SAM" id="MobiDB-lite"/>
    </source>
</evidence>
<feature type="domain" description="VOC" evidence="2">
    <location>
        <begin position="6"/>
        <end position="131"/>
    </location>
</feature>
<organism evidence="3 4">
    <name type="scientific">Sphingomonas abietis</name>
    <dbReference type="NCBI Taxonomy" id="3012344"/>
    <lineage>
        <taxon>Bacteria</taxon>
        <taxon>Pseudomonadati</taxon>
        <taxon>Pseudomonadota</taxon>
        <taxon>Alphaproteobacteria</taxon>
        <taxon>Sphingomonadales</taxon>
        <taxon>Sphingomonadaceae</taxon>
        <taxon>Sphingomonas</taxon>
    </lineage>
</organism>
<evidence type="ECO:0000313" key="4">
    <source>
        <dbReference type="Proteomes" id="UP001210865"/>
    </source>
</evidence>
<dbReference type="PANTHER" id="PTHR21366:SF14">
    <property type="entry name" value="GLYOXALASE DOMAIN-CONTAINING PROTEIN 5"/>
    <property type="match status" value="1"/>
</dbReference>
<feature type="region of interest" description="Disordered" evidence="1">
    <location>
        <begin position="107"/>
        <end position="142"/>
    </location>
</feature>
<dbReference type="InterPro" id="IPR050383">
    <property type="entry name" value="GlyoxalaseI/FosfomycinResist"/>
</dbReference>
<name>A0ABY7NQG3_9SPHN</name>
<evidence type="ECO:0000313" key="3">
    <source>
        <dbReference type="EMBL" id="WBO23628.1"/>
    </source>
</evidence>
<sequence length="142" mass="15708">MITIRAIDHVVLRVVDLDRMARFYIDVLGARFERHQEQIGLYQLRVGEALIDLVPVDSKAGRVGGAAPGQEGRNVDHICFRVLPWDGPAILKELKGHGITAEILSRYGSDGEGPSIYLDDPEGNTLELKGPPWAPVPKSDWK</sequence>
<proteinExistence type="predicted"/>
<dbReference type="InterPro" id="IPR029068">
    <property type="entry name" value="Glyas_Bleomycin-R_OHBP_Dase"/>
</dbReference>
<dbReference type="InterPro" id="IPR037523">
    <property type="entry name" value="VOC_core"/>
</dbReference>
<dbReference type="Gene3D" id="3.10.180.10">
    <property type="entry name" value="2,3-Dihydroxybiphenyl 1,2-Dioxygenase, domain 1"/>
    <property type="match status" value="1"/>
</dbReference>
<protein>
    <submittedName>
        <fullName evidence="3">VOC family protein</fullName>
    </submittedName>
</protein>
<accession>A0ABY7NQG3</accession>
<evidence type="ECO:0000259" key="2">
    <source>
        <dbReference type="PROSITE" id="PS51819"/>
    </source>
</evidence>
<dbReference type="SUPFAM" id="SSF54593">
    <property type="entry name" value="Glyoxalase/Bleomycin resistance protein/Dihydroxybiphenyl dioxygenase"/>
    <property type="match status" value="1"/>
</dbReference>